<dbReference type="GO" id="GO:0016757">
    <property type="term" value="F:glycosyltransferase activity"/>
    <property type="evidence" value="ECO:0007669"/>
    <property type="project" value="UniProtKB-KW"/>
</dbReference>
<name>A0AAD6TW28_9AGAR</name>
<dbReference type="Proteomes" id="UP001222325">
    <property type="component" value="Unassembled WGS sequence"/>
</dbReference>
<sequence length="700" mass="76447">MLNENSILNPWPTATPQGLGIPAPARSKAPTIIGLYGPPGCGKSYQLGQLKAATELGEEEFAFYEGSAVLDLLIPGGLEAFKRMNPADKTRCREKAISHIGAECAASGKLGLVAGHFMFWEDETEEAGDRVWNGRDAAVFTHIIYLAVPPEDVVQRRATDPHRRRAAVSKEHVRRWQEAEREALRAICLAEKIIFTVAPTGAVPSLIREIQHRTEGANLLHAHNALDEVVAGFRADGMRRGAMLVFDADRTLIAQDTGKVFWEIAMADSGWDTVGLGAAGRGDPMKLLFSSPFGYSYGAFLQAAFIYGVLDASKFDTYCAQTAAAVSIHPEIVSLLQSAAERRVGTVIVTCGLRTLWEKIVHAAGLSQTVKVIGGGRVDDEDAIVITARVKRELVKRLQDEHEIHVCAFGDSSLDLPMLEEADKAVVVVGEEHTRSRSMDAALENAIVNDGLRAEQWLLPRSAAPRLDTDRLPLFDISASWIDSVVRRFALYHRVLHATEEYAAKLLMTPMRDAQVSGPALLEAHKNVGWYLATTFLPKLMGGLEEVTIRHVQGHSTTGHRLRHEERTVIVALMRGGEPMALGVYKALPLAMFVHAKQPGELTHEHVRGRETIVLVDSVVNSGKSIDEFVAHIRALHPTVRIVVVAGVVQAQSLLDGVLGDALARDDNIGVVSLRLSENKYTGRGATDTGHRLFNTTHLD</sequence>
<gene>
    <name evidence="2" type="ORF">B0H15DRAFT_562092</name>
</gene>
<dbReference type="GO" id="GO:0005737">
    <property type="term" value="C:cytoplasm"/>
    <property type="evidence" value="ECO:0007669"/>
    <property type="project" value="TreeGrafter"/>
</dbReference>
<dbReference type="CDD" id="cd06223">
    <property type="entry name" value="PRTases_typeI"/>
    <property type="match status" value="1"/>
</dbReference>
<dbReference type="GO" id="GO:0036424">
    <property type="term" value="F:L-phosphoserine phosphatase activity"/>
    <property type="evidence" value="ECO:0007669"/>
    <property type="project" value="TreeGrafter"/>
</dbReference>
<organism evidence="2 3">
    <name type="scientific">Mycena belliarum</name>
    <dbReference type="NCBI Taxonomy" id="1033014"/>
    <lineage>
        <taxon>Eukaryota</taxon>
        <taxon>Fungi</taxon>
        <taxon>Dikarya</taxon>
        <taxon>Basidiomycota</taxon>
        <taxon>Agaricomycotina</taxon>
        <taxon>Agaricomycetes</taxon>
        <taxon>Agaricomycetidae</taxon>
        <taxon>Agaricales</taxon>
        <taxon>Marasmiineae</taxon>
        <taxon>Mycenaceae</taxon>
        <taxon>Mycena</taxon>
    </lineage>
</organism>
<dbReference type="Pfam" id="PF12710">
    <property type="entry name" value="HAD"/>
    <property type="match status" value="1"/>
</dbReference>
<dbReference type="SUPFAM" id="SSF53271">
    <property type="entry name" value="PRTase-like"/>
    <property type="match status" value="1"/>
</dbReference>
<dbReference type="PANTHER" id="PTHR43344">
    <property type="entry name" value="PHOSPHOSERINE PHOSPHATASE"/>
    <property type="match status" value="1"/>
</dbReference>
<dbReference type="AlphaFoldDB" id="A0AAD6TW28"/>
<dbReference type="InterPro" id="IPR000836">
    <property type="entry name" value="PRTase_dom"/>
</dbReference>
<dbReference type="InterPro" id="IPR050582">
    <property type="entry name" value="HAD-like_SerB"/>
</dbReference>
<proteinExistence type="predicted"/>
<dbReference type="Gene3D" id="3.40.50.1000">
    <property type="entry name" value="HAD superfamily/HAD-like"/>
    <property type="match status" value="1"/>
</dbReference>
<evidence type="ECO:0000259" key="1">
    <source>
        <dbReference type="Pfam" id="PF14681"/>
    </source>
</evidence>
<dbReference type="Gene3D" id="3.40.50.300">
    <property type="entry name" value="P-loop containing nucleotide triphosphate hydrolases"/>
    <property type="match status" value="1"/>
</dbReference>
<dbReference type="PANTHER" id="PTHR43344:SF20">
    <property type="entry name" value="URACIL PHOSPHORIBOSYLTRANSFERASE"/>
    <property type="match status" value="1"/>
</dbReference>
<dbReference type="Pfam" id="PF13207">
    <property type="entry name" value="AAA_17"/>
    <property type="match status" value="1"/>
</dbReference>
<evidence type="ECO:0000313" key="3">
    <source>
        <dbReference type="Proteomes" id="UP001222325"/>
    </source>
</evidence>
<reference evidence="2" key="1">
    <citation type="submission" date="2023-03" db="EMBL/GenBank/DDBJ databases">
        <title>Massive genome expansion in bonnet fungi (Mycena s.s.) driven by repeated elements and novel gene families across ecological guilds.</title>
        <authorList>
            <consortium name="Lawrence Berkeley National Laboratory"/>
            <person name="Harder C.B."/>
            <person name="Miyauchi S."/>
            <person name="Viragh M."/>
            <person name="Kuo A."/>
            <person name="Thoen E."/>
            <person name="Andreopoulos B."/>
            <person name="Lu D."/>
            <person name="Skrede I."/>
            <person name="Drula E."/>
            <person name="Henrissat B."/>
            <person name="Morin E."/>
            <person name="Kohler A."/>
            <person name="Barry K."/>
            <person name="LaButti K."/>
            <person name="Morin E."/>
            <person name="Salamov A."/>
            <person name="Lipzen A."/>
            <person name="Mereny Z."/>
            <person name="Hegedus B."/>
            <person name="Baldrian P."/>
            <person name="Stursova M."/>
            <person name="Weitz H."/>
            <person name="Taylor A."/>
            <person name="Grigoriev I.V."/>
            <person name="Nagy L.G."/>
            <person name="Martin F."/>
            <person name="Kauserud H."/>
        </authorList>
    </citation>
    <scope>NUCLEOTIDE SEQUENCE</scope>
    <source>
        <strain evidence="2">CBHHK173m</strain>
    </source>
</reference>
<comment type="caution">
    <text evidence="2">The sequence shown here is derived from an EMBL/GenBank/DDBJ whole genome shotgun (WGS) entry which is preliminary data.</text>
</comment>
<dbReference type="InterPro" id="IPR027417">
    <property type="entry name" value="P-loop_NTPase"/>
</dbReference>
<keyword evidence="2" id="KW-0328">Glycosyltransferase</keyword>
<dbReference type="GO" id="GO:0006564">
    <property type="term" value="P:L-serine biosynthetic process"/>
    <property type="evidence" value="ECO:0007669"/>
    <property type="project" value="TreeGrafter"/>
</dbReference>
<evidence type="ECO:0000313" key="2">
    <source>
        <dbReference type="EMBL" id="KAJ7077392.1"/>
    </source>
</evidence>
<dbReference type="InterPro" id="IPR029057">
    <property type="entry name" value="PRTase-like"/>
</dbReference>
<keyword evidence="3" id="KW-1185">Reference proteome</keyword>
<dbReference type="EMBL" id="JARJCN010000073">
    <property type="protein sequence ID" value="KAJ7077392.1"/>
    <property type="molecule type" value="Genomic_DNA"/>
</dbReference>
<dbReference type="Gene3D" id="3.40.50.2020">
    <property type="match status" value="1"/>
</dbReference>
<feature type="domain" description="Phosphoribosyltransferase" evidence="1">
    <location>
        <begin position="500"/>
        <end position="696"/>
    </location>
</feature>
<dbReference type="GO" id="GO:0000287">
    <property type="term" value="F:magnesium ion binding"/>
    <property type="evidence" value="ECO:0007669"/>
    <property type="project" value="TreeGrafter"/>
</dbReference>
<dbReference type="Pfam" id="PF14681">
    <property type="entry name" value="UPRTase"/>
    <property type="match status" value="1"/>
</dbReference>
<dbReference type="InterPro" id="IPR036412">
    <property type="entry name" value="HAD-like_sf"/>
</dbReference>
<dbReference type="InterPro" id="IPR023214">
    <property type="entry name" value="HAD_sf"/>
</dbReference>
<dbReference type="SUPFAM" id="SSF52540">
    <property type="entry name" value="P-loop containing nucleoside triphosphate hydrolases"/>
    <property type="match status" value="1"/>
</dbReference>
<accession>A0AAD6TW28</accession>
<dbReference type="SUPFAM" id="SSF56784">
    <property type="entry name" value="HAD-like"/>
    <property type="match status" value="1"/>
</dbReference>
<protein>
    <submittedName>
        <fullName evidence="2">Uracil phosphoribosyltransferase-domain-containing protein</fullName>
    </submittedName>
</protein>
<keyword evidence="2" id="KW-0808">Transferase</keyword>